<dbReference type="EMBL" id="OZ035830">
    <property type="protein sequence ID" value="CAL1612706.1"/>
    <property type="molecule type" value="Genomic_DNA"/>
</dbReference>
<gene>
    <name evidence="1" type="ORF">KC01_LOCUS39005</name>
</gene>
<name>A0AAV2MI13_KNICA</name>
<reference evidence="1 2" key="1">
    <citation type="submission" date="2024-04" db="EMBL/GenBank/DDBJ databases">
        <authorList>
            <person name="Waldvogel A.-M."/>
            <person name="Schoenle A."/>
        </authorList>
    </citation>
    <scope>NUCLEOTIDE SEQUENCE [LARGE SCALE GENOMIC DNA]</scope>
</reference>
<dbReference type="Proteomes" id="UP001497482">
    <property type="component" value="Chromosome 8"/>
</dbReference>
<keyword evidence="2" id="KW-1185">Reference proteome</keyword>
<protein>
    <submittedName>
        <fullName evidence="1">Uncharacterized protein</fullName>
    </submittedName>
</protein>
<sequence>MSLMQEMATQRRSGPPLCSSGGDLSPVLLWGRPQPLAPLGETSAPCSSGGDLSPVLLWGRPQPRAPLGETSAPCSSGGDLSPVLLWGRPQPRAPLGETSAPCSSGGDLSPVLLWGRPQPRAPLGEISALCSFVLDQWIMRSSSSVLILSLIWGLFIKCEHRQQHTDCVCEHMVVSVTT</sequence>
<proteinExistence type="predicted"/>
<evidence type="ECO:0000313" key="1">
    <source>
        <dbReference type="EMBL" id="CAL1612706.1"/>
    </source>
</evidence>
<evidence type="ECO:0000313" key="2">
    <source>
        <dbReference type="Proteomes" id="UP001497482"/>
    </source>
</evidence>
<organism evidence="1 2">
    <name type="scientific">Knipowitschia caucasica</name>
    <name type="common">Caucasian dwarf goby</name>
    <name type="synonym">Pomatoschistus caucasicus</name>
    <dbReference type="NCBI Taxonomy" id="637954"/>
    <lineage>
        <taxon>Eukaryota</taxon>
        <taxon>Metazoa</taxon>
        <taxon>Chordata</taxon>
        <taxon>Craniata</taxon>
        <taxon>Vertebrata</taxon>
        <taxon>Euteleostomi</taxon>
        <taxon>Actinopterygii</taxon>
        <taxon>Neopterygii</taxon>
        <taxon>Teleostei</taxon>
        <taxon>Neoteleostei</taxon>
        <taxon>Acanthomorphata</taxon>
        <taxon>Gobiaria</taxon>
        <taxon>Gobiiformes</taxon>
        <taxon>Gobioidei</taxon>
        <taxon>Gobiidae</taxon>
        <taxon>Gobiinae</taxon>
        <taxon>Knipowitschia</taxon>
    </lineage>
</organism>
<dbReference type="AlphaFoldDB" id="A0AAV2MI13"/>
<accession>A0AAV2MI13</accession>